<reference evidence="1" key="1">
    <citation type="submission" date="2018-05" db="EMBL/GenBank/DDBJ databases">
        <authorList>
            <person name="Lanie J.A."/>
            <person name="Ng W.-L."/>
            <person name="Kazmierczak K.M."/>
            <person name="Andrzejewski T.M."/>
            <person name="Davidsen T.M."/>
            <person name="Wayne K.J."/>
            <person name="Tettelin H."/>
            <person name="Glass J.I."/>
            <person name="Rusch D."/>
            <person name="Podicherti R."/>
            <person name="Tsui H.-C.T."/>
            <person name="Winkler M.E."/>
        </authorList>
    </citation>
    <scope>NUCLEOTIDE SEQUENCE</scope>
</reference>
<dbReference type="PANTHER" id="PTHR11933">
    <property type="entry name" value="TRNA 5-METHYLAMINOMETHYL-2-THIOURIDYLATE -METHYLTRANSFERASE"/>
    <property type="match status" value="1"/>
</dbReference>
<feature type="non-terminal residue" evidence="1">
    <location>
        <position position="61"/>
    </location>
</feature>
<dbReference type="SUPFAM" id="SSF52402">
    <property type="entry name" value="Adenine nucleotide alpha hydrolases-like"/>
    <property type="match status" value="1"/>
</dbReference>
<feature type="non-terminal residue" evidence="1">
    <location>
        <position position="1"/>
    </location>
</feature>
<dbReference type="GO" id="GO:0002143">
    <property type="term" value="P:tRNA wobble position uridine thiolation"/>
    <property type="evidence" value="ECO:0007669"/>
    <property type="project" value="TreeGrafter"/>
</dbReference>
<organism evidence="1">
    <name type="scientific">marine metagenome</name>
    <dbReference type="NCBI Taxonomy" id="408172"/>
    <lineage>
        <taxon>unclassified sequences</taxon>
        <taxon>metagenomes</taxon>
        <taxon>ecological metagenomes</taxon>
    </lineage>
</organism>
<dbReference type="Gene3D" id="3.40.50.620">
    <property type="entry name" value="HUPs"/>
    <property type="match status" value="1"/>
</dbReference>
<name>A0A382P3S9_9ZZZZ</name>
<evidence type="ECO:0000313" key="1">
    <source>
        <dbReference type="EMBL" id="SVC67447.1"/>
    </source>
</evidence>
<proteinExistence type="predicted"/>
<accession>A0A382P3S9</accession>
<dbReference type="InterPro" id="IPR014729">
    <property type="entry name" value="Rossmann-like_a/b/a_fold"/>
</dbReference>
<dbReference type="Pfam" id="PF03054">
    <property type="entry name" value="tRNA_Me_trans"/>
    <property type="match status" value="1"/>
</dbReference>
<gene>
    <name evidence="1" type="ORF">METZ01_LOCUS320301</name>
</gene>
<dbReference type="EMBL" id="UINC01104362">
    <property type="protein sequence ID" value="SVC67447.1"/>
    <property type="molecule type" value="Genomic_DNA"/>
</dbReference>
<sequence>VDSSVSAYLLQQKGFQVECVFMKNWEGNDESCSSEEDYKDALAVCDHLGIPLRSVNFSNEY</sequence>
<protein>
    <submittedName>
        <fullName evidence="1">Uncharacterized protein</fullName>
    </submittedName>
</protein>
<dbReference type="PANTHER" id="PTHR11933:SF5">
    <property type="entry name" value="MITOCHONDRIAL TRNA-SPECIFIC 2-THIOURIDYLASE 1"/>
    <property type="match status" value="1"/>
</dbReference>
<dbReference type="AlphaFoldDB" id="A0A382P3S9"/>